<evidence type="ECO:0000256" key="11">
    <source>
        <dbReference type="ARBA" id="ARBA00023159"/>
    </source>
</evidence>
<evidence type="ECO:0000256" key="12">
    <source>
        <dbReference type="ARBA" id="ARBA00023163"/>
    </source>
</evidence>
<evidence type="ECO:0000256" key="2">
    <source>
        <dbReference type="ARBA" id="ARBA00008711"/>
    </source>
</evidence>
<dbReference type="GO" id="GO:0003908">
    <property type="term" value="F:methylated-DNA-[protein]-cysteine S-methyltransferase activity"/>
    <property type="evidence" value="ECO:0007669"/>
    <property type="project" value="UniProtKB-EC"/>
</dbReference>
<feature type="domain" description="HTH araC/xylS-type" evidence="16">
    <location>
        <begin position="88"/>
        <end position="184"/>
    </location>
</feature>
<dbReference type="SUPFAM" id="SSF57884">
    <property type="entry name" value="Ada DNA repair protein, N-terminal domain (N-Ada 10)"/>
    <property type="match status" value="1"/>
</dbReference>
<dbReference type="GO" id="GO:0006281">
    <property type="term" value="P:DNA repair"/>
    <property type="evidence" value="ECO:0007669"/>
    <property type="project" value="UniProtKB-KW"/>
</dbReference>
<keyword evidence="12" id="KW-0804">Transcription</keyword>
<evidence type="ECO:0000256" key="6">
    <source>
        <dbReference type="ARBA" id="ARBA00022723"/>
    </source>
</evidence>
<dbReference type="InterPro" id="IPR018060">
    <property type="entry name" value="HTH_AraC"/>
</dbReference>
<dbReference type="Pfam" id="PF12833">
    <property type="entry name" value="HTH_18"/>
    <property type="match status" value="1"/>
</dbReference>
<dbReference type="GO" id="GO:0032259">
    <property type="term" value="P:methylation"/>
    <property type="evidence" value="ECO:0007669"/>
    <property type="project" value="UniProtKB-KW"/>
</dbReference>
<dbReference type="InterPro" id="IPR014048">
    <property type="entry name" value="MethylDNA_cys_MeTrfase_DNA-bd"/>
</dbReference>
<organism evidence="17 18">
    <name type="scientific">Gibbsiella quercinecans</name>
    <dbReference type="NCBI Taxonomy" id="929813"/>
    <lineage>
        <taxon>Bacteria</taxon>
        <taxon>Pseudomonadati</taxon>
        <taxon>Pseudomonadota</taxon>
        <taxon>Gammaproteobacteria</taxon>
        <taxon>Enterobacterales</taxon>
        <taxon>Yersiniaceae</taxon>
        <taxon>Gibbsiella</taxon>
    </lineage>
</organism>
<dbReference type="CDD" id="cd06445">
    <property type="entry name" value="ATase"/>
    <property type="match status" value="1"/>
</dbReference>
<name>A0A250B652_9GAMM</name>
<dbReference type="NCBIfam" id="TIGR00589">
    <property type="entry name" value="ogt"/>
    <property type="match status" value="1"/>
</dbReference>
<dbReference type="Pfam" id="PF01035">
    <property type="entry name" value="DNA_binding_1"/>
    <property type="match status" value="1"/>
</dbReference>
<evidence type="ECO:0000256" key="4">
    <source>
        <dbReference type="ARBA" id="ARBA00022603"/>
    </source>
</evidence>
<dbReference type="SUPFAM" id="SSF53155">
    <property type="entry name" value="Methylated DNA-protein cysteine methyltransferase domain"/>
    <property type="match status" value="1"/>
</dbReference>
<dbReference type="OrthoDB" id="9802228at2"/>
<evidence type="ECO:0000256" key="10">
    <source>
        <dbReference type="ARBA" id="ARBA00023125"/>
    </source>
</evidence>
<dbReference type="PROSITE" id="PS00374">
    <property type="entry name" value="MGMT"/>
    <property type="match status" value="1"/>
</dbReference>
<evidence type="ECO:0000256" key="8">
    <source>
        <dbReference type="ARBA" id="ARBA00022833"/>
    </source>
</evidence>
<dbReference type="SUPFAM" id="SSF46689">
    <property type="entry name" value="Homeodomain-like"/>
    <property type="match status" value="1"/>
</dbReference>
<dbReference type="PROSITE" id="PS01124">
    <property type="entry name" value="HTH_ARAC_FAMILY_2"/>
    <property type="match status" value="1"/>
</dbReference>
<dbReference type="InterPro" id="IPR018062">
    <property type="entry name" value="HTH_AraC-typ_CS"/>
</dbReference>
<proteinExistence type="inferred from homology"/>
<dbReference type="PANTHER" id="PTHR10815">
    <property type="entry name" value="METHYLATED-DNA--PROTEIN-CYSTEINE METHYLTRANSFERASE"/>
    <property type="match status" value="1"/>
</dbReference>
<dbReference type="InterPro" id="IPR004026">
    <property type="entry name" value="Ada_DNA_repair_Zn-bd"/>
</dbReference>
<keyword evidence="9" id="KW-0805">Transcription regulation</keyword>
<comment type="similarity">
    <text evidence="2">Belongs to the MGMT family.</text>
</comment>
<keyword evidence="4 17" id="KW-0489">Methyltransferase</keyword>
<dbReference type="GO" id="GO:0003700">
    <property type="term" value="F:DNA-binding transcription factor activity"/>
    <property type="evidence" value="ECO:0007669"/>
    <property type="project" value="InterPro"/>
</dbReference>
<dbReference type="RefSeq" id="WP_095848294.1">
    <property type="nucleotide sequence ID" value="NZ_MJLU01000030.1"/>
</dbReference>
<dbReference type="NCBIfam" id="NF011964">
    <property type="entry name" value="PRK15435.1"/>
    <property type="match status" value="1"/>
</dbReference>
<keyword evidence="10" id="KW-0238">DNA-binding</keyword>
<dbReference type="KEGG" id="gqu:AWC35_21530"/>
<evidence type="ECO:0000256" key="15">
    <source>
        <dbReference type="PIRSR" id="PIRSR000409-3"/>
    </source>
</evidence>
<dbReference type="InterPro" id="IPR035451">
    <property type="entry name" value="Ada-like_dom_sf"/>
</dbReference>
<dbReference type="Gene3D" id="3.40.10.10">
    <property type="entry name" value="DNA Methylphosphotriester Repair Domain"/>
    <property type="match status" value="1"/>
</dbReference>
<dbReference type="InterPro" id="IPR009057">
    <property type="entry name" value="Homeodomain-like_sf"/>
</dbReference>
<dbReference type="AlphaFoldDB" id="A0A250B652"/>
<comment type="catalytic activity">
    <reaction evidence="14">
        <text>a 6-O-methyl-2'-deoxyguanosine in DNA + L-cysteinyl-[protein] = S-methyl-L-cysteinyl-[protein] + a 2'-deoxyguanosine in DNA</text>
        <dbReference type="Rhea" id="RHEA:24000"/>
        <dbReference type="Rhea" id="RHEA-COMP:10131"/>
        <dbReference type="Rhea" id="RHEA-COMP:10132"/>
        <dbReference type="Rhea" id="RHEA-COMP:11367"/>
        <dbReference type="Rhea" id="RHEA-COMP:11368"/>
        <dbReference type="ChEBI" id="CHEBI:29950"/>
        <dbReference type="ChEBI" id="CHEBI:82612"/>
        <dbReference type="ChEBI" id="CHEBI:85445"/>
        <dbReference type="ChEBI" id="CHEBI:85448"/>
        <dbReference type="EC" id="2.1.1.63"/>
    </reaction>
</comment>
<evidence type="ECO:0000256" key="7">
    <source>
        <dbReference type="ARBA" id="ARBA00022763"/>
    </source>
</evidence>
<keyword evidence="8 15" id="KW-0862">Zinc</keyword>
<dbReference type="InterPro" id="IPR036631">
    <property type="entry name" value="MGMT_N_sf"/>
</dbReference>
<dbReference type="Gene3D" id="1.10.10.10">
    <property type="entry name" value="Winged helix-like DNA-binding domain superfamily/Winged helix DNA-binding domain"/>
    <property type="match status" value="1"/>
</dbReference>
<dbReference type="GO" id="GO:0043565">
    <property type="term" value="F:sequence-specific DNA binding"/>
    <property type="evidence" value="ECO:0007669"/>
    <property type="project" value="InterPro"/>
</dbReference>
<accession>A0A250B652</accession>
<feature type="binding site" evidence="15">
    <location>
        <position position="72"/>
    </location>
    <ligand>
        <name>Zn(2+)</name>
        <dbReference type="ChEBI" id="CHEBI:29105"/>
    </ligand>
</feature>
<evidence type="ECO:0000256" key="1">
    <source>
        <dbReference type="ARBA" id="ARBA00001286"/>
    </source>
</evidence>
<comment type="catalytic activity">
    <reaction evidence="1">
        <text>a 4-O-methyl-thymidine in DNA + L-cysteinyl-[protein] = a thymidine in DNA + S-methyl-L-cysteinyl-[protein]</text>
        <dbReference type="Rhea" id="RHEA:53428"/>
        <dbReference type="Rhea" id="RHEA-COMP:10131"/>
        <dbReference type="Rhea" id="RHEA-COMP:10132"/>
        <dbReference type="Rhea" id="RHEA-COMP:13555"/>
        <dbReference type="Rhea" id="RHEA-COMP:13556"/>
        <dbReference type="ChEBI" id="CHEBI:29950"/>
        <dbReference type="ChEBI" id="CHEBI:82612"/>
        <dbReference type="ChEBI" id="CHEBI:137386"/>
        <dbReference type="ChEBI" id="CHEBI:137387"/>
        <dbReference type="EC" id="2.1.1.63"/>
    </reaction>
</comment>
<dbReference type="InterPro" id="IPR036217">
    <property type="entry name" value="MethylDNA_cys_MeTrfase_DNAb"/>
</dbReference>
<dbReference type="Proteomes" id="UP000217182">
    <property type="component" value="Chromosome"/>
</dbReference>
<dbReference type="GO" id="GO:0008270">
    <property type="term" value="F:zinc ion binding"/>
    <property type="evidence" value="ECO:0007669"/>
    <property type="project" value="InterPro"/>
</dbReference>
<dbReference type="Gene3D" id="3.30.160.70">
    <property type="entry name" value="Methylated DNA-protein cysteine methyltransferase domain"/>
    <property type="match status" value="1"/>
</dbReference>
<dbReference type="EMBL" id="CP014136">
    <property type="protein sequence ID" value="ATA21710.1"/>
    <property type="molecule type" value="Genomic_DNA"/>
</dbReference>
<evidence type="ECO:0000256" key="3">
    <source>
        <dbReference type="ARBA" id="ARBA00011918"/>
    </source>
</evidence>
<dbReference type="Pfam" id="PF02805">
    <property type="entry name" value="Ada_Zn_binding"/>
    <property type="match status" value="1"/>
</dbReference>
<evidence type="ECO:0000256" key="9">
    <source>
        <dbReference type="ARBA" id="ARBA00023015"/>
    </source>
</evidence>
<evidence type="ECO:0000256" key="13">
    <source>
        <dbReference type="ARBA" id="ARBA00023204"/>
    </source>
</evidence>
<keyword evidence="11" id="KW-0010">Activator</keyword>
<dbReference type="FunFam" id="1.10.10.10:FF:000214">
    <property type="entry name" value="Methylated-DNA--protein-cysteine methyltransferase"/>
    <property type="match status" value="1"/>
</dbReference>
<keyword evidence="5 17" id="KW-0808">Transferase</keyword>
<keyword evidence="18" id="KW-1185">Reference proteome</keyword>
<keyword evidence="13" id="KW-0234">DNA repair</keyword>
<evidence type="ECO:0000256" key="5">
    <source>
        <dbReference type="ARBA" id="ARBA00022679"/>
    </source>
</evidence>
<dbReference type="InterPro" id="IPR036388">
    <property type="entry name" value="WH-like_DNA-bd_sf"/>
</dbReference>
<dbReference type="PIRSF" id="PIRSF000409">
    <property type="entry name" value="Ada"/>
    <property type="match status" value="1"/>
</dbReference>
<keyword evidence="6 15" id="KW-0479">Metal-binding</keyword>
<dbReference type="Gene3D" id="1.10.10.60">
    <property type="entry name" value="Homeodomain-like"/>
    <property type="match status" value="1"/>
</dbReference>
<dbReference type="PROSITE" id="PS00041">
    <property type="entry name" value="HTH_ARAC_FAMILY_1"/>
    <property type="match status" value="1"/>
</dbReference>
<comment type="cofactor">
    <cofactor evidence="15">
        <name>Zn(2+)</name>
        <dbReference type="ChEBI" id="CHEBI:29105"/>
    </cofactor>
    <text evidence="15">Binds 1 zinc ion per subunit.</text>
</comment>
<dbReference type="PANTHER" id="PTHR10815:SF14">
    <property type="entry name" value="BIFUNCTIONAL TRANSCRIPTIONAL ACTIVATOR_DNA REPAIR ENZYME ADA"/>
    <property type="match status" value="1"/>
</dbReference>
<evidence type="ECO:0000259" key="16">
    <source>
        <dbReference type="PROSITE" id="PS01124"/>
    </source>
</evidence>
<evidence type="ECO:0000313" key="17">
    <source>
        <dbReference type="EMBL" id="ATA21710.1"/>
    </source>
</evidence>
<reference evidence="17 18" key="1">
    <citation type="submission" date="2016-01" db="EMBL/GenBank/DDBJ databases">
        <authorList>
            <person name="Oliw E.H."/>
        </authorList>
    </citation>
    <scope>NUCLEOTIDE SEQUENCE [LARGE SCALE GENOMIC DNA]</scope>
    <source>
        <strain evidence="17 18">FRB97</strain>
    </source>
</reference>
<keyword evidence="7" id="KW-0227">DNA damage</keyword>
<dbReference type="SMART" id="SM00342">
    <property type="entry name" value="HTH_ARAC"/>
    <property type="match status" value="1"/>
</dbReference>
<dbReference type="InterPro" id="IPR001497">
    <property type="entry name" value="MethylDNA_cys_MeTrfase_AS"/>
</dbReference>
<evidence type="ECO:0000313" key="18">
    <source>
        <dbReference type="Proteomes" id="UP000217182"/>
    </source>
</evidence>
<evidence type="ECO:0000256" key="14">
    <source>
        <dbReference type="ARBA" id="ARBA00049348"/>
    </source>
</evidence>
<dbReference type="SUPFAM" id="SSF46767">
    <property type="entry name" value="Methylated DNA-protein cysteine methyltransferase, C-terminal domain"/>
    <property type="match status" value="1"/>
</dbReference>
<dbReference type="InterPro" id="IPR016221">
    <property type="entry name" value="Bifunct_regulatory_prot_Ada"/>
</dbReference>
<gene>
    <name evidence="17" type="ORF">AWC35_21530</name>
</gene>
<protein>
    <recommendedName>
        <fullName evidence="3">methylated-DNA--[protein]-cysteine S-methyltransferase</fullName>
        <ecNumber evidence="3">2.1.1.63</ecNumber>
    </recommendedName>
</protein>
<dbReference type="EC" id="2.1.1.63" evidence="3"/>
<sequence>MDWSMKILKDKRWKWLKNKEVPEKAKFVYGVIASKIYFDPHNPSRLPKPENIVFFDNENDAILAGYRKSKRCGDIQKNTKNRHCKIIKKACEIMDNSDGKIKLDELADTVGMSAYHFHRVFKEQTGVTPKEYLQTKNRNQVQQNISTHDSITAAVYDSGFSSNSRFYEKSNQLLGMTPKKFKSGGKNEVIYFSIGKCSLRSFLVAKSAKGLCRISINNDPEVLIKELQDAFSHAELIGGDAEFDLIVAKVVGLIEHPGNDTELPLDIRGTAFQQKVWKALREIPAGETVTYSYIAQKIGMPKSYRAVANACGANKLAVAVPCHRVVRNDGSLGGYRWGLDRKKVLINREKEQHRIIGKKGN</sequence>